<sequence length="382" mass="42195">MNTNVVKMDSRPALDFDAPPITTSAVVLDMTAIESISRVAEIMAAGKATIPRHLQGNRGDCFAVTMQAMQWGMNPFAVAQKTHLVSGTLGYEAQLVNAVITARAPVTGRINYEWFGEWDRIAGRFKEVPSKNNPDEKRIVRDWTIKDEEGLGVRVWATFKGESEPRELRLLLAQAGVRNSPLWGQDPKQQLAYLAVKRWSRLYCPDVILGVYTPDELEERAPRDMGRAEEVGQTPSNSRTDAVRSKLASKRAAPAPTANLDKILRDIESATSGHELKKAIEPAANLASEADKEKVRDAYQAKLNAERERQHREAAAQAHQDQPGAEGEAPTLTYDELIARFNATTDVDVLDADATLIGQLPEDKQQAALDAYNDRREVLLGA</sequence>
<feature type="region of interest" description="Disordered" evidence="1">
    <location>
        <begin position="220"/>
        <end position="254"/>
    </location>
</feature>
<evidence type="ECO:0000313" key="2">
    <source>
        <dbReference type="EMBL" id="MDN7795879.1"/>
    </source>
</evidence>
<dbReference type="InterPro" id="IPR018330">
    <property type="entry name" value="RecT_fam"/>
</dbReference>
<dbReference type="GO" id="GO:0003677">
    <property type="term" value="F:DNA binding"/>
    <property type="evidence" value="ECO:0007669"/>
    <property type="project" value="InterPro"/>
</dbReference>
<feature type="compositionally biased region" description="Basic and acidic residues" evidence="1">
    <location>
        <begin position="220"/>
        <end position="230"/>
    </location>
</feature>
<name>A0AAW7T2S7_BURVI</name>
<organism evidence="2 3">
    <name type="scientific">Burkholderia vietnamiensis</name>
    <dbReference type="NCBI Taxonomy" id="60552"/>
    <lineage>
        <taxon>Bacteria</taxon>
        <taxon>Pseudomonadati</taxon>
        <taxon>Pseudomonadota</taxon>
        <taxon>Betaproteobacteria</taxon>
        <taxon>Burkholderiales</taxon>
        <taxon>Burkholderiaceae</taxon>
        <taxon>Burkholderia</taxon>
        <taxon>Burkholderia cepacia complex</taxon>
    </lineage>
</organism>
<proteinExistence type="predicted"/>
<protein>
    <submittedName>
        <fullName evidence="2">Recombinase RecT</fullName>
    </submittedName>
</protein>
<dbReference type="AlphaFoldDB" id="A0AAW7T2S7"/>
<evidence type="ECO:0000256" key="1">
    <source>
        <dbReference type="SAM" id="MobiDB-lite"/>
    </source>
</evidence>
<comment type="caution">
    <text evidence="2">The sequence shown here is derived from an EMBL/GenBank/DDBJ whole genome shotgun (WGS) entry which is preliminary data.</text>
</comment>
<evidence type="ECO:0000313" key="3">
    <source>
        <dbReference type="Proteomes" id="UP001171620"/>
    </source>
</evidence>
<dbReference type="GO" id="GO:0006259">
    <property type="term" value="P:DNA metabolic process"/>
    <property type="evidence" value="ECO:0007669"/>
    <property type="project" value="InterPro"/>
</dbReference>
<accession>A0AAW7T2S7</accession>
<dbReference type="EMBL" id="JAUJRV010000008">
    <property type="protein sequence ID" value="MDN7795879.1"/>
    <property type="molecule type" value="Genomic_DNA"/>
</dbReference>
<reference evidence="2" key="1">
    <citation type="submission" date="2023-07" db="EMBL/GenBank/DDBJ databases">
        <title>A collection of bacterial strains from the Burkholderia cepacia Research Laboratory and Repository.</title>
        <authorList>
            <person name="Lipuma J."/>
            <person name="Spilker T."/>
            <person name="Caverly L."/>
        </authorList>
    </citation>
    <scope>NUCLEOTIDE SEQUENCE</scope>
    <source>
        <strain evidence="2">AU44268</strain>
    </source>
</reference>
<gene>
    <name evidence="2" type="ORF">QZM33_13135</name>
</gene>
<feature type="region of interest" description="Disordered" evidence="1">
    <location>
        <begin position="305"/>
        <end position="328"/>
    </location>
</feature>
<dbReference type="Proteomes" id="UP001171620">
    <property type="component" value="Unassembled WGS sequence"/>
</dbReference>
<dbReference type="Pfam" id="PF03837">
    <property type="entry name" value="RecT"/>
    <property type="match status" value="1"/>
</dbReference>
<feature type="compositionally biased region" description="Basic and acidic residues" evidence="1">
    <location>
        <begin position="305"/>
        <end position="314"/>
    </location>
</feature>